<sequence>MTDLSALLEQYADLPPMQKAEIDKMVRQDVFDKPWRPLINIENPEV</sequence>
<feature type="non-terminal residue" evidence="1">
    <location>
        <position position="46"/>
    </location>
</feature>
<organism evidence="1">
    <name type="scientific">marine metagenome</name>
    <dbReference type="NCBI Taxonomy" id="408172"/>
    <lineage>
        <taxon>unclassified sequences</taxon>
        <taxon>metagenomes</taxon>
        <taxon>ecological metagenomes</taxon>
    </lineage>
</organism>
<protein>
    <submittedName>
        <fullName evidence="1">Uncharacterized protein</fullName>
    </submittedName>
</protein>
<name>A0A382C333_9ZZZZ</name>
<reference evidence="1" key="1">
    <citation type="submission" date="2018-05" db="EMBL/GenBank/DDBJ databases">
        <authorList>
            <person name="Lanie J.A."/>
            <person name="Ng W.-L."/>
            <person name="Kazmierczak K.M."/>
            <person name="Andrzejewski T.M."/>
            <person name="Davidsen T.M."/>
            <person name="Wayne K.J."/>
            <person name="Tettelin H."/>
            <person name="Glass J.I."/>
            <person name="Rusch D."/>
            <person name="Podicherti R."/>
            <person name="Tsui H.-C.T."/>
            <person name="Winkler M.E."/>
        </authorList>
    </citation>
    <scope>NUCLEOTIDE SEQUENCE</scope>
</reference>
<gene>
    <name evidence="1" type="ORF">METZ01_LOCUS173349</name>
</gene>
<proteinExistence type="predicted"/>
<evidence type="ECO:0000313" key="1">
    <source>
        <dbReference type="EMBL" id="SVB20495.1"/>
    </source>
</evidence>
<accession>A0A382C333</accession>
<dbReference type="EMBL" id="UINC01032590">
    <property type="protein sequence ID" value="SVB20495.1"/>
    <property type="molecule type" value="Genomic_DNA"/>
</dbReference>
<dbReference type="AlphaFoldDB" id="A0A382C333"/>